<dbReference type="Proteomes" id="UP000630887">
    <property type="component" value="Unassembled WGS sequence"/>
</dbReference>
<dbReference type="Pfam" id="PF00391">
    <property type="entry name" value="PEP-utilizers"/>
    <property type="match status" value="1"/>
</dbReference>
<dbReference type="PANTHER" id="PTHR43615:SF1">
    <property type="entry name" value="PPDK_N DOMAIN-CONTAINING PROTEIN"/>
    <property type="match status" value="1"/>
</dbReference>
<sequence>MTAVEPGGVTGVPASPGRTVGPARLVRSVDDFGRLRPGDVLVCRTTDPAWTPLFHLAAAIVTETGGLLSHAAIVARECRIPAVVGAAEALSLLEDGAPVVVDGSLGTVTGATR</sequence>
<evidence type="ECO:0000259" key="2">
    <source>
        <dbReference type="Pfam" id="PF00391"/>
    </source>
</evidence>
<dbReference type="RefSeq" id="WP_239167063.1">
    <property type="nucleotide sequence ID" value="NZ_BAAALC010000074.1"/>
</dbReference>
<dbReference type="Gene3D" id="3.50.30.10">
    <property type="entry name" value="Phosphohistidine domain"/>
    <property type="match status" value="1"/>
</dbReference>
<feature type="domain" description="PEP-utilising enzyme mobile" evidence="2">
    <location>
        <begin position="36"/>
        <end position="106"/>
    </location>
</feature>
<evidence type="ECO:0000256" key="1">
    <source>
        <dbReference type="SAM" id="MobiDB-lite"/>
    </source>
</evidence>
<feature type="region of interest" description="Disordered" evidence="1">
    <location>
        <begin position="1"/>
        <end position="20"/>
    </location>
</feature>
<dbReference type="InterPro" id="IPR051549">
    <property type="entry name" value="PEP_Utilizing_Enz"/>
</dbReference>
<protein>
    <recommendedName>
        <fullName evidence="2">PEP-utilising enzyme mobile domain-containing protein</fullName>
    </recommendedName>
</protein>
<organism evidence="3 4">
    <name type="scientific">Catellatospora coxensis</name>
    <dbReference type="NCBI Taxonomy" id="310354"/>
    <lineage>
        <taxon>Bacteria</taxon>
        <taxon>Bacillati</taxon>
        <taxon>Actinomycetota</taxon>
        <taxon>Actinomycetes</taxon>
        <taxon>Micromonosporales</taxon>
        <taxon>Micromonosporaceae</taxon>
        <taxon>Catellatospora</taxon>
    </lineage>
</organism>
<dbReference type="InterPro" id="IPR008279">
    <property type="entry name" value="PEP-util_enz_mobile_dom"/>
</dbReference>
<name>A0A8J3KXM3_9ACTN</name>
<evidence type="ECO:0000313" key="3">
    <source>
        <dbReference type="EMBL" id="GIG03850.1"/>
    </source>
</evidence>
<accession>A0A8J3KXM3</accession>
<keyword evidence="4" id="KW-1185">Reference proteome</keyword>
<dbReference type="SUPFAM" id="SSF52009">
    <property type="entry name" value="Phosphohistidine domain"/>
    <property type="match status" value="1"/>
</dbReference>
<dbReference type="EMBL" id="BONI01000004">
    <property type="protein sequence ID" value="GIG03850.1"/>
    <property type="molecule type" value="Genomic_DNA"/>
</dbReference>
<dbReference type="PANTHER" id="PTHR43615">
    <property type="entry name" value="PHOSPHOENOLPYRUVATE SYNTHASE-RELATED"/>
    <property type="match status" value="1"/>
</dbReference>
<reference evidence="3 4" key="1">
    <citation type="submission" date="2021-01" db="EMBL/GenBank/DDBJ databases">
        <title>Whole genome shotgun sequence of Catellatospora coxensis NBRC 107359.</title>
        <authorList>
            <person name="Komaki H."/>
            <person name="Tamura T."/>
        </authorList>
    </citation>
    <scope>NUCLEOTIDE SEQUENCE [LARGE SCALE GENOMIC DNA]</scope>
    <source>
        <strain evidence="3 4">NBRC 107359</strain>
    </source>
</reference>
<dbReference type="GO" id="GO:0016772">
    <property type="term" value="F:transferase activity, transferring phosphorus-containing groups"/>
    <property type="evidence" value="ECO:0007669"/>
    <property type="project" value="InterPro"/>
</dbReference>
<evidence type="ECO:0000313" key="4">
    <source>
        <dbReference type="Proteomes" id="UP000630887"/>
    </source>
</evidence>
<proteinExistence type="predicted"/>
<gene>
    <name evidence="3" type="ORF">Cco03nite_05500</name>
</gene>
<dbReference type="InterPro" id="IPR036637">
    <property type="entry name" value="Phosphohistidine_dom_sf"/>
</dbReference>
<dbReference type="AlphaFoldDB" id="A0A8J3KXM3"/>
<comment type="caution">
    <text evidence="3">The sequence shown here is derived from an EMBL/GenBank/DDBJ whole genome shotgun (WGS) entry which is preliminary data.</text>
</comment>